<dbReference type="EMBL" id="FWXR01000012">
    <property type="protein sequence ID" value="SMC92136.1"/>
    <property type="molecule type" value="Genomic_DNA"/>
</dbReference>
<name>A0A1W2D4N2_9HYPH</name>
<proteinExistence type="predicted"/>
<dbReference type="STRING" id="937218.SAMN06297251_112110"/>
<keyword evidence="3" id="KW-1185">Reference proteome</keyword>
<dbReference type="Proteomes" id="UP000192656">
    <property type="component" value="Unassembled WGS sequence"/>
</dbReference>
<sequence length="1026" mass="106623">MPIFEIEGPDGLYEVDAPNEQRAVAAFKKMMAGTGSNVPSSSGGRTASEPAEMGERAPTYGGTAMNATAGINEGLYGIAGAPVDLMRGGMNAIIGGANYMGADLPTIPENSVGGSRWIAETLGEASPVLDPQNTVAENTADRIARGVGQGVGYTVAPEAAVAALARGGVLQGRAGQMAGQVFGRGDNLGAVGRNAVAGAGAGAGASIAIEGAPEGWEPVAGMAGGLVGGGIGAVAGTVPSIIRQGGRVASDTMAPLTASGRERLAGQRLLDAADDPTALRSALDNGAQELVPGSRPTTFQATGDMGIGALERGAQTRDPAAFNARRADQNAARVEALSGIERQGAPERVGAAVRQRLSQIDAETESALQRVTEAARTRTTALGQGMPPESAGDALRASLEAARTQAKNAERHLWDAVDPDGTLTLATGEAKSRATNLLRDLPKAAKPPEGEEAAIFAAVSGLDDVAPFRELTAAQSRIKTEMRRERLANGESPAYRRMVQLNSAIEKDLDSAIAGKVAQEQQAVAAGQMSAENTLLAKAQQWSDEWYARQAEARSINSASAGSDAGGGSTTLLGSFGTESQAGRRLGNAPSNPRLPSYDVQSFDGAAGERLNAARDASRDRANLFDNRMLAPMRRRPASTAPYDMASASVPASIFRPGARGYEAVKTFRQAVGDDEAMRTLEQYAVDRLRRSALRDDGTLDPSKVSAWRKTHADALRAFPDLDRRFADAASASDAMATLAVQRKQALDALEKGSVGKFLGVDHPDDVTATVGQMFGSQDSIRRFTDLRQAIRGDKEAEQGLRKAIADYMAQRFVGNTEAGTSGVGTMKSDGYQNFIRQNRGSLRVAGFSDDEIEIMGRIADDLQRANRSIASVKNPGGSNTAQDTLALRDADQGGTLLAKALAGMVGPASGASAGFMVGNGPGALIGGAGAMLLGKMRQAGIEKIDDLVADALLNPGRARILLSQARTSAQEEALLKLLGGMYAHSMVGAAGTVEEDQRKRGRTVIDITGGRQTLGPSRREPALAR</sequence>
<evidence type="ECO:0000313" key="3">
    <source>
        <dbReference type="Proteomes" id="UP000192656"/>
    </source>
</evidence>
<gene>
    <name evidence="2" type="ORF">SAMN06297251_112110</name>
</gene>
<protein>
    <submittedName>
        <fullName evidence="2">Uncharacterized protein</fullName>
    </submittedName>
</protein>
<evidence type="ECO:0000256" key="1">
    <source>
        <dbReference type="SAM" id="MobiDB-lite"/>
    </source>
</evidence>
<reference evidence="2 3" key="1">
    <citation type="submission" date="2017-04" db="EMBL/GenBank/DDBJ databases">
        <authorList>
            <person name="Afonso C.L."/>
            <person name="Miller P.J."/>
            <person name="Scott M.A."/>
            <person name="Spackman E."/>
            <person name="Goraichik I."/>
            <person name="Dimitrov K.M."/>
            <person name="Suarez D.L."/>
            <person name="Swayne D.E."/>
        </authorList>
    </citation>
    <scope>NUCLEOTIDE SEQUENCE [LARGE SCALE GENOMIC DNA]</scope>
    <source>
        <strain evidence="2 3">CGMCC 1.10972</strain>
    </source>
</reference>
<feature type="region of interest" description="Disordered" evidence="1">
    <location>
        <begin position="34"/>
        <end position="55"/>
    </location>
</feature>
<evidence type="ECO:0000313" key="2">
    <source>
        <dbReference type="EMBL" id="SMC92136.1"/>
    </source>
</evidence>
<dbReference type="AlphaFoldDB" id="A0A1W2D4N2"/>
<dbReference type="OrthoDB" id="7903479at2"/>
<dbReference type="RefSeq" id="WP_084410747.1">
    <property type="nucleotide sequence ID" value="NZ_FWXR01000012.1"/>
</dbReference>
<feature type="compositionally biased region" description="Polar residues" evidence="1">
    <location>
        <begin position="34"/>
        <end position="45"/>
    </location>
</feature>
<organism evidence="2 3">
    <name type="scientific">Fulvimarina manganoxydans</name>
    <dbReference type="NCBI Taxonomy" id="937218"/>
    <lineage>
        <taxon>Bacteria</taxon>
        <taxon>Pseudomonadati</taxon>
        <taxon>Pseudomonadota</taxon>
        <taxon>Alphaproteobacteria</taxon>
        <taxon>Hyphomicrobiales</taxon>
        <taxon>Aurantimonadaceae</taxon>
        <taxon>Fulvimarina</taxon>
    </lineage>
</organism>
<accession>A0A1W2D4N2</accession>